<dbReference type="RefSeq" id="WP_392436301.1">
    <property type="nucleotide sequence ID" value="NZ_JBDLBQ010000007.1"/>
</dbReference>
<evidence type="ECO:0000313" key="1">
    <source>
        <dbReference type="EMBL" id="MFN2102858.1"/>
    </source>
</evidence>
<name>A0ABW9KE77_9FIRM</name>
<organism evidence="1 2">
    <name type="scientific">Finegoldia dalianensis</name>
    <dbReference type="NCBI Taxonomy" id="3145239"/>
    <lineage>
        <taxon>Bacteria</taxon>
        <taxon>Bacillati</taxon>
        <taxon>Bacillota</taxon>
        <taxon>Tissierellia</taxon>
        <taxon>Tissierellales</taxon>
        <taxon>Peptoniphilaceae</taxon>
        <taxon>Finegoldia</taxon>
    </lineage>
</organism>
<reference evidence="1 2" key="1">
    <citation type="journal article" date="2024" name="Anaerobe">
        <title>The identification of Finegoldia dalianensis sp. nov., isolated from the pus of a patient with skin abscess and genomic analysis of the strains belonging to Finegoldia genus.</title>
        <authorList>
            <person name="Li Y."/>
            <person name="Wang Y."/>
            <person name="Xiao D."/>
            <person name="Wang J."/>
            <person name="Jin D."/>
        </authorList>
    </citation>
    <scope>NUCLEOTIDE SEQUENCE [LARGE SCALE GENOMIC DNA]</scope>
    <source>
        <strain evidence="1 2">LY240594</strain>
    </source>
</reference>
<keyword evidence="2" id="KW-1185">Reference proteome</keyword>
<evidence type="ECO:0008006" key="3">
    <source>
        <dbReference type="Google" id="ProtNLM"/>
    </source>
</evidence>
<dbReference type="EMBL" id="JBDLBQ010000007">
    <property type="protein sequence ID" value="MFN2102858.1"/>
    <property type="molecule type" value="Genomic_DNA"/>
</dbReference>
<dbReference type="Proteomes" id="UP001634413">
    <property type="component" value="Unassembled WGS sequence"/>
</dbReference>
<sequence>MGYRMSNKYRCALKKAKTIKDCQKAYEDEWDRKYEQYNKEMTEEEIKNGDPFNRLICEEFDIIMKAEKRAEEITGRKSWNMRIIPKT</sequence>
<evidence type="ECO:0000313" key="2">
    <source>
        <dbReference type="Proteomes" id="UP001634413"/>
    </source>
</evidence>
<protein>
    <recommendedName>
        <fullName evidence="3">Phage protein</fullName>
    </recommendedName>
</protein>
<proteinExistence type="predicted"/>
<comment type="caution">
    <text evidence="1">The sequence shown here is derived from an EMBL/GenBank/DDBJ whole genome shotgun (WGS) entry which is preliminary data.</text>
</comment>
<gene>
    <name evidence="1" type="ORF">ABDJ34_08085</name>
</gene>
<accession>A0ABW9KE77</accession>